<gene>
    <name evidence="3" type="primary">amiF_4</name>
    <name evidence="3" type="ORF">SDC9_42652</name>
</gene>
<name>A0A644VYH3_9ZZZZ</name>
<dbReference type="InterPro" id="IPR050345">
    <property type="entry name" value="Aliph_Amidase/BUP"/>
</dbReference>
<dbReference type="SUPFAM" id="SSF56317">
    <property type="entry name" value="Carbon-nitrogen hydrolase"/>
    <property type="match status" value="1"/>
</dbReference>
<dbReference type="Pfam" id="PF00795">
    <property type="entry name" value="CN_hydrolase"/>
    <property type="match status" value="1"/>
</dbReference>
<protein>
    <submittedName>
        <fullName evidence="3">Formamidase</fullName>
        <ecNumber evidence="3">3.5.1.49</ecNumber>
    </submittedName>
</protein>
<organism evidence="3">
    <name type="scientific">bioreactor metagenome</name>
    <dbReference type="NCBI Taxonomy" id="1076179"/>
    <lineage>
        <taxon>unclassified sequences</taxon>
        <taxon>metagenomes</taxon>
        <taxon>ecological metagenomes</taxon>
    </lineage>
</organism>
<comment type="caution">
    <text evidence="3">The sequence shown here is derived from an EMBL/GenBank/DDBJ whole genome shotgun (WGS) entry which is preliminary data.</text>
</comment>
<keyword evidence="1 3" id="KW-0378">Hydrolase</keyword>
<sequence length="316" mass="34292">MAEAFCVLDAACGNGRMAERHEEKLRIACLQFEPRFGEVADNRARSIAMIEQAADAGARILVLPELAISGYMFQSRAEAFALAEAVPDGPSTVAWAEVAARRNLFLVAGIAEREGDRLYNSAVVIGPDGVLGVYRKLHLWADENLWFEPGNLGLPVFPTPHGRIGVAICYDGWFPEVFRLAAVEGADLVCVPTNWVPITGQAEGRQPMANILHMAAAHSNSMVIACADRVGTERGQPFVGHSLIVGHTGWPLAGPASGDSEEIVLAEVDLSAARRARNWNSFNHPLRDRRTDIYAERLGARPSDRRPQCAATGEKT</sequence>
<proteinExistence type="predicted"/>
<dbReference type="Gene3D" id="3.60.110.10">
    <property type="entry name" value="Carbon-nitrogen hydrolase"/>
    <property type="match status" value="1"/>
</dbReference>
<dbReference type="PANTHER" id="PTHR43674">
    <property type="entry name" value="NITRILASE C965.09-RELATED"/>
    <property type="match status" value="1"/>
</dbReference>
<dbReference type="EMBL" id="VSSQ01000511">
    <property type="protein sequence ID" value="MPL96471.1"/>
    <property type="molecule type" value="Genomic_DNA"/>
</dbReference>
<evidence type="ECO:0000313" key="3">
    <source>
        <dbReference type="EMBL" id="MPL96471.1"/>
    </source>
</evidence>
<dbReference type="InterPro" id="IPR036526">
    <property type="entry name" value="C-N_Hydrolase_sf"/>
</dbReference>
<dbReference type="GO" id="GO:0050126">
    <property type="term" value="F:N-carbamoylputrescine amidase activity"/>
    <property type="evidence" value="ECO:0007669"/>
    <property type="project" value="TreeGrafter"/>
</dbReference>
<dbReference type="InterPro" id="IPR003010">
    <property type="entry name" value="C-N_Hydrolase"/>
</dbReference>
<dbReference type="EC" id="3.5.1.49" evidence="3"/>
<dbReference type="PANTHER" id="PTHR43674:SF2">
    <property type="entry name" value="BETA-UREIDOPROPIONASE"/>
    <property type="match status" value="1"/>
</dbReference>
<dbReference type="GO" id="GO:0033388">
    <property type="term" value="P:putrescine biosynthetic process from arginine"/>
    <property type="evidence" value="ECO:0007669"/>
    <property type="project" value="TreeGrafter"/>
</dbReference>
<dbReference type="AlphaFoldDB" id="A0A644VYH3"/>
<feature type="domain" description="CN hydrolase" evidence="2">
    <location>
        <begin position="25"/>
        <end position="270"/>
    </location>
</feature>
<dbReference type="PROSITE" id="PS50263">
    <property type="entry name" value="CN_HYDROLASE"/>
    <property type="match status" value="1"/>
</dbReference>
<dbReference type="CDD" id="cd07580">
    <property type="entry name" value="nitrilase_2"/>
    <property type="match status" value="1"/>
</dbReference>
<evidence type="ECO:0000256" key="1">
    <source>
        <dbReference type="ARBA" id="ARBA00022801"/>
    </source>
</evidence>
<evidence type="ECO:0000259" key="2">
    <source>
        <dbReference type="PROSITE" id="PS50263"/>
    </source>
</evidence>
<accession>A0A644VYH3</accession>
<dbReference type="GO" id="GO:0004328">
    <property type="term" value="F:formamidase activity"/>
    <property type="evidence" value="ECO:0007669"/>
    <property type="project" value="UniProtKB-EC"/>
</dbReference>
<reference evidence="3" key="1">
    <citation type="submission" date="2019-08" db="EMBL/GenBank/DDBJ databases">
        <authorList>
            <person name="Kucharzyk K."/>
            <person name="Murdoch R.W."/>
            <person name="Higgins S."/>
            <person name="Loffler F."/>
        </authorList>
    </citation>
    <scope>NUCLEOTIDE SEQUENCE</scope>
</reference>